<evidence type="ECO:0000256" key="1">
    <source>
        <dbReference type="ARBA" id="ARBA00022722"/>
    </source>
</evidence>
<dbReference type="GO" id="GO:0016787">
    <property type="term" value="F:hydrolase activity"/>
    <property type="evidence" value="ECO:0007669"/>
    <property type="project" value="UniProtKB-KW"/>
</dbReference>
<dbReference type="PANTHER" id="PTHR41286">
    <property type="entry name" value="HNH NUCLEASE YAJD-RELATED"/>
    <property type="match status" value="1"/>
</dbReference>
<reference evidence="4" key="1">
    <citation type="journal article" date="2015" name="Nature">
        <title>Complex archaea that bridge the gap between prokaryotes and eukaryotes.</title>
        <authorList>
            <person name="Spang A."/>
            <person name="Saw J.H."/>
            <person name="Jorgensen S.L."/>
            <person name="Zaremba-Niedzwiedzka K."/>
            <person name="Martijn J."/>
            <person name="Lind A.E."/>
            <person name="van Eijk R."/>
            <person name="Schleper C."/>
            <person name="Guy L."/>
            <person name="Ettema T.J."/>
        </authorList>
    </citation>
    <scope>NUCLEOTIDE SEQUENCE</scope>
</reference>
<gene>
    <name evidence="4" type="ORF">LCGC14_2035100</name>
</gene>
<evidence type="ECO:0000259" key="3">
    <source>
        <dbReference type="SMART" id="SM00507"/>
    </source>
</evidence>
<organism evidence="4">
    <name type="scientific">marine sediment metagenome</name>
    <dbReference type="NCBI Taxonomy" id="412755"/>
    <lineage>
        <taxon>unclassified sequences</taxon>
        <taxon>metagenomes</taxon>
        <taxon>ecological metagenomes</taxon>
    </lineage>
</organism>
<evidence type="ECO:0000313" key="4">
    <source>
        <dbReference type="EMBL" id="KKL77414.1"/>
    </source>
</evidence>
<comment type="caution">
    <text evidence="4">The sequence shown here is derived from an EMBL/GenBank/DDBJ whole genome shotgun (WGS) entry which is preliminary data.</text>
</comment>
<dbReference type="InterPro" id="IPR002711">
    <property type="entry name" value="HNH"/>
</dbReference>
<dbReference type="InterPro" id="IPR003615">
    <property type="entry name" value="HNH_nuc"/>
</dbReference>
<evidence type="ECO:0000256" key="2">
    <source>
        <dbReference type="ARBA" id="ARBA00022801"/>
    </source>
</evidence>
<dbReference type="PANTHER" id="PTHR41286:SF1">
    <property type="entry name" value="HNH NUCLEASE YAJD-RELATED"/>
    <property type="match status" value="1"/>
</dbReference>
<dbReference type="GO" id="GO:0004519">
    <property type="term" value="F:endonuclease activity"/>
    <property type="evidence" value="ECO:0007669"/>
    <property type="project" value="InterPro"/>
</dbReference>
<dbReference type="GO" id="GO:0003676">
    <property type="term" value="F:nucleic acid binding"/>
    <property type="evidence" value="ECO:0007669"/>
    <property type="project" value="InterPro"/>
</dbReference>
<dbReference type="Pfam" id="PF01844">
    <property type="entry name" value="HNH"/>
    <property type="match status" value="1"/>
</dbReference>
<dbReference type="SMART" id="SM00507">
    <property type="entry name" value="HNHc"/>
    <property type="match status" value="1"/>
</dbReference>
<dbReference type="Gene3D" id="1.10.30.50">
    <property type="match status" value="1"/>
</dbReference>
<dbReference type="CDD" id="cd00085">
    <property type="entry name" value="HNHc"/>
    <property type="match status" value="1"/>
</dbReference>
<feature type="domain" description="HNH nuclease" evidence="3">
    <location>
        <begin position="31"/>
        <end position="86"/>
    </location>
</feature>
<protein>
    <recommendedName>
        <fullName evidence="3">HNH nuclease domain-containing protein</fullName>
    </recommendedName>
</protein>
<name>A0A0F9ETR9_9ZZZZ</name>
<keyword evidence="2" id="KW-0378">Hydrolase</keyword>
<dbReference type="GO" id="GO:0005829">
    <property type="term" value="C:cytosol"/>
    <property type="evidence" value="ECO:0007669"/>
    <property type="project" value="TreeGrafter"/>
</dbReference>
<dbReference type="AlphaFoldDB" id="A0A0F9ETR9"/>
<dbReference type="EMBL" id="LAZR01023755">
    <property type="protein sequence ID" value="KKL77414.1"/>
    <property type="molecule type" value="Genomic_DNA"/>
</dbReference>
<dbReference type="NCBIfam" id="NF008448">
    <property type="entry name" value="PRK11295.1"/>
    <property type="match status" value="1"/>
</dbReference>
<keyword evidence="1" id="KW-0540">Nuclease</keyword>
<sequence length="127" mass="14646">MPSNKIKKNINELDRIVAGARRDRELREQTYRERALKIFPEVCARCGREFAGKKLRELTVHHRDHNHDNNPPDGSNWELLCIYCHDNEHSRNIDASEYSEVAPGDEQGSTATYKPFAGLDALLKEKE</sequence>
<proteinExistence type="predicted"/>
<accession>A0A0F9ETR9</accession>
<dbReference type="GO" id="GO:0008270">
    <property type="term" value="F:zinc ion binding"/>
    <property type="evidence" value="ECO:0007669"/>
    <property type="project" value="InterPro"/>
</dbReference>